<feature type="transmembrane region" description="Helical" evidence="1">
    <location>
        <begin position="54"/>
        <end position="77"/>
    </location>
</feature>
<dbReference type="HOGENOM" id="CLU_2586489_0_0_10"/>
<keyword evidence="1" id="KW-0812">Transmembrane</keyword>
<name>K5Y898_9BACT</name>
<gene>
    <name evidence="2" type="ORF">HMPREF1076_04481</name>
</gene>
<comment type="caution">
    <text evidence="2">The sequence shown here is derived from an EMBL/GenBank/DDBJ whole genome shotgun (WGS) entry which is preliminary data.</text>
</comment>
<reference evidence="2 3" key="1">
    <citation type="submission" date="2012-02" db="EMBL/GenBank/DDBJ databases">
        <title>The Genome Sequence of Parabacteroides goldsteinii CL02T12C30.</title>
        <authorList>
            <consortium name="The Broad Institute Genome Sequencing Platform"/>
            <person name="Earl A."/>
            <person name="Ward D."/>
            <person name="Feldgarden M."/>
            <person name="Gevers D."/>
            <person name="Zitomersky N.L."/>
            <person name="Coyne M.J."/>
            <person name="Comstock L.E."/>
            <person name="Young S.K."/>
            <person name="Zeng Q."/>
            <person name="Gargeya S."/>
            <person name="Fitzgerald M."/>
            <person name="Haas B."/>
            <person name="Abouelleil A."/>
            <person name="Alvarado L."/>
            <person name="Arachchi H.M."/>
            <person name="Berlin A."/>
            <person name="Chapman S.B."/>
            <person name="Gearin G."/>
            <person name="Goldberg J."/>
            <person name="Griggs A."/>
            <person name="Gujja S."/>
            <person name="Hansen M."/>
            <person name="Heiman D."/>
            <person name="Howarth C."/>
            <person name="Larimer J."/>
            <person name="Lui A."/>
            <person name="MacDonald P.J.P."/>
            <person name="McCowen C."/>
            <person name="Montmayeur A."/>
            <person name="Murphy C."/>
            <person name="Neiman D."/>
            <person name="Pearson M."/>
            <person name="Priest M."/>
            <person name="Roberts A."/>
            <person name="Saif S."/>
            <person name="Shea T."/>
            <person name="Sisk P."/>
            <person name="Stolte C."/>
            <person name="Sykes S."/>
            <person name="Wortman J."/>
            <person name="Nusbaum C."/>
            <person name="Birren B."/>
        </authorList>
    </citation>
    <scope>NUCLEOTIDE SEQUENCE [LARGE SCALE GENOMIC DNA]</scope>
    <source>
        <strain evidence="2 3">CL02T12C30</strain>
    </source>
</reference>
<evidence type="ECO:0000313" key="3">
    <source>
        <dbReference type="Proteomes" id="UP000006330"/>
    </source>
</evidence>
<dbReference type="Proteomes" id="UP000006330">
    <property type="component" value="Unassembled WGS sequence"/>
</dbReference>
<protein>
    <submittedName>
        <fullName evidence="2">Uncharacterized protein</fullName>
    </submittedName>
</protein>
<organism evidence="2 3">
    <name type="scientific">Parabacteroides goldsteinii CL02T12C30</name>
    <dbReference type="NCBI Taxonomy" id="999418"/>
    <lineage>
        <taxon>Bacteria</taxon>
        <taxon>Pseudomonadati</taxon>
        <taxon>Bacteroidota</taxon>
        <taxon>Bacteroidia</taxon>
        <taxon>Bacteroidales</taxon>
        <taxon>Tannerellaceae</taxon>
        <taxon>Parabacteroides</taxon>
    </lineage>
</organism>
<keyword evidence="1" id="KW-0472">Membrane</keyword>
<proteinExistence type="predicted"/>
<keyword evidence="1" id="KW-1133">Transmembrane helix</keyword>
<accession>K5Y898</accession>
<dbReference type="AlphaFoldDB" id="K5Y898"/>
<dbReference type="EMBL" id="AGZO01000031">
    <property type="protein sequence ID" value="EKN09452.1"/>
    <property type="molecule type" value="Genomic_DNA"/>
</dbReference>
<evidence type="ECO:0000313" key="2">
    <source>
        <dbReference type="EMBL" id="EKN09452.1"/>
    </source>
</evidence>
<sequence length="84" mass="9382">MKSNSLTVPVTESRKRVQVSNLFSWTTIQKFFNAVPGEITPCKSIYEAKMYTLVLTYALSLLCLLFLLPACAIYSSVKKGGQNE</sequence>
<evidence type="ECO:0000256" key="1">
    <source>
        <dbReference type="SAM" id="Phobius"/>
    </source>
</evidence>